<accession>A0A1N6MAR1</accession>
<protein>
    <submittedName>
        <fullName evidence="1">Uncharacterized protein</fullName>
    </submittedName>
</protein>
<evidence type="ECO:0000313" key="1">
    <source>
        <dbReference type="EMBL" id="SIO96539.1"/>
    </source>
</evidence>
<evidence type="ECO:0000313" key="2">
    <source>
        <dbReference type="Proteomes" id="UP000184774"/>
    </source>
</evidence>
<gene>
    <name evidence="1" type="ORF">VSP9026_04342</name>
</gene>
<organism evidence="1 2">
    <name type="scientific">Vibrio spartinae</name>
    <dbReference type="NCBI Taxonomy" id="1918945"/>
    <lineage>
        <taxon>Bacteria</taxon>
        <taxon>Pseudomonadati</taxon>
        <taxon>Pseudomonadota</taxon>
        <taxon>Gammaproteobacteria</taxon>
        <taxon>Vibrionales</taxon>
        <taxon>Vibrionaceae</taxon>
        <taxon>Vibrio</taxon>
    </lineage>
</organism>
<dbReference type="RefSeq" id="WP_074374975.1">
    <property type="nucleotide sequence ID" value="NZ_AP024907.1"/>
</dbReference>
<dbReference type="AlphaFoldDB" id="A0A1N6MAR1"/>
<dbReference type="Proteomes" id="UP000184774">
    <property type="component" value="Unassembled WGS sequence"/>
</dbReference>
<reference evidence="1 2" key="1">
    <citation type="submission" date="2016-12" db="EMBL/GenBank/DDBJ databases">
        <authorList>
            <person name="Song W.-J."/>
            <person name="Kurnit D.M."/>
        </authorList>
    </citation>
    <scope>NUCLEOTIDE SEQUENCE [LARGE SCALE GENOMIC DNA]</scope>
    <source>
        <strain evidence="1 2">CECT 9026</strain>
    </source>
</reference>
<dbReference type="EMBL" id="FSSB01000032">
    <property type="protein sequence ID" value="SIO96539.1"/>
    <property type="molecule type" value="Genomic_DNA"/>
</dbReference>
<dbReference type="OrthoDB" id="524886at2"/>
<sequence length="141" mass="15453">MSINQDAETNDIHMLKNIDYLGRGYNILTIDPYTFSSEGASKHYVFDIDAFDNIKPIPDGTALIASVGENTLLQINNGGSNNLYYLVGKVIDGRLTWVGTKGIKFDTGDRPALAIMPNGNTVEMHNGGGNNNLYYHLGKLE</sequence>
<proteinExistence type="predicted"/>
<name>A0A1N6MAR1_9VIBR</name>